<dbReference type="AlphaFoldDB" id="A0A2A2KVV0"/>
<keyword evidence="5" id="KW-0406">Ion transport</keyword>
<sequence>HPDQHAYPKTVLRLHWSTKPEVQPIDRNMEIAMPDMELEDIVPGICNGTYATGEWSCLTAIFQVQRKMLHHVMQVYVPTSLIVIISWFSFWLPVDSAPARVSLSITTLLTISTQANAVKLALPEVSYMKVSNFFFIIIALEEFDWYDNLIALCVKEYCYRVIGPIKSFWKNDDELGLSLSPQLRNNNDDHIALKMLNIEMTEEPRLRSLQPQNSHELVGNGVGHRTIIGVDRIKRKRSRQSMNKLRKQTIEVSRRALNWTRSLRHLHGRRIAQRIDERCRILFPIFFLFFNFCYWGFYLVIA</sequence>
<feature type="transmembrane region" description="Helical" evidence="7">
    <location>
        <begin position="75"/>
        <end position="94"/>
    </location>
</feature>
<dbReference type="InterPro" id="IPR036734">
    <property type="entry name" value="Neur_chan_lig-bd_sf"/>
</dbReference>
<feature type="domain" description="Neurotransmitter-gated ion-channel transmembrane" evidence="8">
    <location>
        <begin position="75"/>
        <end position="129"/>
    </location>
</feature>
<dbReference type="InterPro" id="IPR006028">
    <property type="entry name" value="GABAA/Glycine_rcpt"/>
</dbReference>
<dbReference type="OrthoDB" id="442503at2759"/>
<organism evidence="9 10">
    <name type="scientific">Diploscapter pachys</name>
    <dbReference type="NCBI Taxonomy" id="2018661"/>
    <lineage>
        <taxon>Eukaryota</taxon>
        <taxon>Metazoa</taxon>
        <taxon>Ecdysozoa</taxon>
        <taxon>Nematoda</taxon>
        <taxon>Chromadorea</taxon>
        <taxon>Rhabditida</taxon>
        <taxon>Rhabditina</taxon>
        <taxon>Rhabditomorpha</taxon>
        <taxon>Rhabditoidea</taxon>
        <taxon>Rhabditidae</taxon>
        <taxon>Diploscapter</taxon>
    </lineage>
</organism>
<dbReference type="InterPro" id="IPR036719">
    <property type="entry name" value="Neuro-gated_channel_TM_sf"/>
</dbReference>
<keyword evidence="4" id="KW-1003">Cell membrane</keyword>
<evidence type="ECO:0000259" key="8">
    <source>
        <dbReference type="Pfam" id="PF02932"/>
    </source>
</evidence>
<reference evidence="9 10" key="1">
    <citation type="journal article" date="2017" name="Curr. Biol.">
        <title>Genome architecture and evolution of a unichromosomal asexual nematode.</title>
        <authorList>
            <person name="Fradin H."/>
            <person name="Zegar C."/>
            <person name="Gutwein M."/>
            <person name="Lucas J."/>
            <person name="Kovtun M."/>
            <person name="Corcoran D."/>
            <person name="Baugh L.R."/>
            <person name="Kiontke K."/>
            <person name="Gunsalus K."/>
            <person name="Fitch D.H."/>
            <person name="Piano F."/>
        </authorList>
    </citation>
    <scope>NUCLEOTIDE SEQUENCE [LARGE SCALE GENOMIC DNA]</scope>
    <source>
        <strain evidence="9">PF1309</strain>
    </source>
</reference>
<keyword evidence="10" id="KW-1185">Reference proteome</keyword>
<dbReference type="CDD" id="cd19049">
    <property type="entry name" value="LGIC_TM_anion"/>
    <property type="match status" value="1"/>
</dbReference>
<dbReference type="Proteomes" id="UP000218231">
    <property type="component" value="Unassembled WGS sequence"/>
</dbReference>
<name>A0A2A2KVV0_9BILA</name>
<dbReference type="SUPFAM" id="SSF90112">
    <property type="entry name" value="Neurotransmitter-gated ion-channel transmembrane pore"/>
    <property type="match status" value="1"/>
</dbReference>
<accession>A0A2A2KVV0</accession>
<dbReference type="STRING" id="2018661.A0A2A2KVV0"/>
<evidence type="ECO:0000256" key="1">
    <source>
        <dbReference type="ARBA" id="ARBA00004141"/>
    </source>
</evidence>
<dbReference type="InterPro" id="IPR006201">
    <property type="entry name" value="Neur_channel"/>
</dbReference>
<evidence type="ECO:0000256" key="2">
    <source>
        <dbReference type="ARBA" id="ARBA00004236"/>
    </source>
</evidence>
<keyword evidence="7" id="KW-1133">Transmembrane helix</keyword>
<dbReference type="Gene3D" id="2.70.170.10">
    <property type="entry name" value="Neurotransmitter-gated ion-channel ligand-binding domain"/>
    <property type="match status" value="1"/>
</dbReference>
<dbReference type="EMBL" id="LIAE01007619">
    <property type="protein sequence ID" value="PAV78074.1"/>
    <property type="molecule type" value="Genomic_DNA"/>
</dbReference>
<evidence type="ECO:0000256" key="7">
    <source>
        <dbReference type="SAM" id="Phobius"/>
    </source>
</evidence>
<dbReference type="PRINTS" id="PR00253">
    <property type="entry name" value="GABAARECEPTR"/>
</dbReference>
<dbReference type="GO" id="GO:0005886">
    <property type="term" value="C:plasma membrane"/>
    <property type="evidence" value="ECO:0007669"/>
    <property type="project" value="UniProtKB-SubCell"/>
</dbReference>
<comment type="caution">
    <text evidence="9">The sequence shown here is derived from an EMBL/GenBank/DDBJ whole genome shotgun (WGS) entry which is preliminary data.</text>
</comment>
<keyword evidence="6" id="KW-0407">Ion channel</keyword>
<dbReference type="InterPro" id="IPR038050">
    <property type="entry name" value="Neuro_actylchol_rec"/>
</dbReference>
<proteinExistence type="predicted"/>
<keyword evidence="7" id="KW-0472">Membrane</keyword>
<gene>
    <name evidence="9" type="ORF">WR25_09269</name>
</gene>
<dbReference type="InterPro" id="IPR006029">
    <property type="entry name" value="Neurotrans-gated_channel_TM"/>
</dbReference>
<comment type="subcellular location">
    <subcellularLocation>
        <location evidence="2">Cell membrane</location>
    </subcellularLocation>
    <subcellularLocation>
        <location evidence="1">Membrane</location>
        <topology evidence="1">Multi-pass membrane protein</topology>
    </subcellularLocation>
</comment>
<dbReference type="GO" id="GO:0005230">
    <property type="term" value="F:extracellular ligand-gated monoatomic ion channel activity"/>
    <property type="evidence" value="ECO:0007669"/>
    <property type="project" value="InterPro"/>
</dbReference>
<evidence type="ECO:0000256" key="6">
    <source>
        <dbReference type="ARBA" id="ARBA00023303"/>
    </source>
</evidence>
<keyword evidence="3" id="KW-0813">Transport</keyword>
<dbReference type="GO" id="GO:0004888">
    <property type="term" value="F:transmembrane signaling receptor activity"/>
    <property type="evidence" value="ECO:0007669"/>
    <property type="project" value="InterPro"/>
</dbReference>
<evidence type="ECO:0000256" key="3">
    <source>
        <dbReference type="ARBA" id="ARBA00022448"/>
    </source>
</evidence>
<dbReference type="Pfam" id="PF02932">
    <property type="entry name" value="Neur_chan_memb"/>
    <property type="match status" value="1"/>
</dbReference>
<protein>
    <recommendedName>
        <fullName evidence="8">Neurotransmitter-gated ion-channel transmembrane domain-containing protein</fullName>
    </recommendedName>
</protein>
<feature type="non-terminal residue" evidence="9">
    <location>
        <position position="1"/>
    </location>
</feature>
<evidence type="ECO:0000313" key="9">
    <source>
        <dbReference type="EMBL" id="PAV78074.1"/>
    </source>
</evidence>
<dbReference type="Gene3D" id="1.20.58.390">
    <property type="entry name" value="Neurotransmitter-gated ion-channel transmembrane domain"/>
    <property type="match status" value="2"/>
</dbReference>
<keyword evidence="7" id="KW-0812">Transmembrane</keyword>
<evidence type="ECO:0000256" key="4">
    <source>
        <dbReference type="ARBA" id="ARBA00022475"/>
    </source>
</evidence>
<dbReference type="PANTHER" id="PTHR18945">
    <property type="entry name" value="NEUROTRANSMITTER GATED ION CHANNEL"/>
    <property type="match status" value="1"/>
</dbReference>
<feature type="transmembrane region" description="Helical" evidence="7">
    <location>
        <begin position="281"/>
        <end position="301"/>
    </location>
</feature>
<evidence type="ECO:0000256" key="5">
    <source>
        <dbReference type="ARBA" id="ARBA00023065"/>
    </source>
</evidence>
<evidence type="ECO:0000313" key="10">
    <source>
        <dbReference type="Proteomes" id="UP000218231"/>
    </source>
</evidence>